<dbReference type="EMBL" id="JACGWO010000010">
    <property type="protein sequence ID" value="KAK4417303.1"/>
    <property type="molecule type" value="Genomic_DNA"/>
</dbReference>
<accession>A0AAE2CCN7</accession>
<reference evidence="2" key="2">
    <citation type="journal article" date="2024" name="Plant">
        <title>Genomic evolution and insights into agronomic trait innovations of Sesamum species.</title>
        <authorList>
            <person name="Miao H."/>
            <person name="Wang L."/>
            <person name="Qu L."/>
            <person name="Liu H."/>
            <person name="Sun Y."/>
            <person name="Le M."/>
            <person name="Wang Q."/>
            <person name="Wei S."/>
            <person name="Zheng Y."/>
            <person name="Lin W."/>
            <person name="Duan Y."/>
            <person name="Cao H."/>
            <person name="Xiong S."/>
            <person name="Wang X."/>
            <person name="Wei L."/>
            <person name="Li C."/>
            <person name="Ma Q."/>
            <person name="Ju M."/>
            <person name="Zhao R."/>
            <person name="Li G."/>
            <person name="Mu C."/>
            <person name="Tian Q."/>
            <person name="Mei H."/>
            <person name="Zhang T."/>
            <person name="Gao T."/>
            <person name="Zhang H."/>
        </authorList>
    </citation>
    <scope>NUCLEOTIDE SEQUENCE</scope>
    <source>
        <strain evidence="2">3651</strain>
    </source>
</reference>
<evidence type="ECO:0000256" key="1">
    <source>
        <dbReference type="SAM" id="MobiDB-lite"/>
    </source>
</evidence>
<keyword evidence="3" id="KW-1185">Reference proteome</keyword>
<gene>
    <name evidence="2" type="ORF">Salat_2555900</name>
</gene>
<dbReference type="Proteomes" id="UP001293254">
    <property type="component" value="Unassembled WGS sequence"/>
</dbReference>
<proteinExistence type="predicted"/>
<feature type="region of interest" description="Disordered" evidence="1">
    <location>
        <begin position="1"/>
        <end position="20"/>
    </location>
</feature>
<organism evidence="2 3">
    <name type="scientific">Sesamum alatum</name>
    <dbReference type="NCBI Taxonomy" id="300844"/>
    <lineage>
        <taxon>Eukaryota</taxon>
        <taxon>Viridiplantae</taxon>
        <taxon>Streptophyta</taxon>
        <taxon>Embryophyta</taxon>
        <taxon>Tracheophyta</taxon>
        <taxon>Spermatophyta</taxon>
        <taxon>Magnoliopsida</taxon>
        <taxon>eudicotyledons</taxon>
        <taxon>Gunneridae</taxon>
        <taxon>Pentapetalae</taxon>
        <taxon>asterids</taxon>
        <taxon>lamiids</taxon>
        <taxon>Lamiales</taxon>
        <taxon>Pedaliaceae</taxon>
        <taxon>Sesamum</taxon>
    </lineage>
</organism>
<feature type="compositionally biased region" description="Polar residues" evidence="1">
    <location>
        <begin position="1"/>
        <end position="18"/>
    </location>
</feature>
<comment type="caution">
    <text evidence="2">The sequence shown here is derived from an EMBL/GenBank/DDBJ whole genome shotgun (WGS) entry which is preliminary data.</text>
</comment>
<reference evidence="2" key="1">
    <citation type="submission" date="2020-06" db="EMBL/GenBank/DDBJ databases">
        <authorList>
            <person name="Li T."/>
            <person name="Hu X."/>
            <person name="Zhang T."/>
            <person name="Song X."/>
            <person name="Zhang H."/>
            <person name="Dai N."/>
            <person name="Sheng W."/>
            <person name="Hou X."/>
            <person name="Wei L."/>
        </authorList>
    </citation>
    <scope>NUCLEOTIDE SEQUENCE</scope>
    <source>
        <strain evidence="2">3651</strain>
        <tissue evidence="2">Leaf</tissue>
    </source>
</reference>
<protein>
    <submittedName>
        <fullName evidence="2">Uncharacterized protein</fullName>
    </submittedName>
</protein>
<evidence type="ECO:0000313" key="2">
    <source>
        <dbReference type="EMBL" id="KAK4417303.1"/>
    </source>
</evidence>
<name>A0AAE2CCN7_9LAMI</name>
<dbReference type="AlphaFoldDB" id="A0AAE2CCN7"/>
<evidence type="ECO:0000313" key="3">
    <source>
        <dbReference type="Proteomes" id="UP001293254"/>
    </source>
</evidence>
<sequence length="162" mass="17907">MGEKSFNPNPYTSSNHSQPLELRHTQITVIDSHSYHCDRRLDTAERDHFWTTTSSPRKLHRPSAPVVQLASTSLSAITFRHTTSSPRKLHLPSTRLSSLSRSAIPSLLFRSTTAPPPPPDLIPVRTSHASAVHLCAASAQRCVQTPPQIDGGDLSTMELQQR</sequence>